<name>A0A521B343_9BACT</name>
<dbReference type="InterPro" id="IPR001296">
    <property type="entry name" value="Glyco_trans_1"/>
</dbReference>
<feature type="domain" description="Glycosyltransferase subfamily 4-like N-terminal" evidence="2">
    <location>
        <begin position="13"/>
        <end position="178"/>
    </location>
</feature>
<dbReference type="InterPro" id="IPR028098">
    <property type="entry name" value="Glyco_trans_4-like_N"/>
</dbReference>
<dbReference type="AlphaFoldDB" id="A0A521B343"/>
<dbReference type="GO" id="GO:0016757">
    <property type="term" value="F:glycosyltransferase activity"/>
    <property type="evidence" value="ECO:0007669"/>
    <property type="project" value="InterPro"/>
</dbReference>
<dbReference type="Gene3D" id="3.40.50.2000">
    <property type="entry name" value="Glycogen Phosphorylase B"/>
    <property type="match status" value="2"/>
</dbReference>
<sequence>MKVIINAAAIYKGGAEQVVHSFINECRSITVNDYYIFLCNNIYNSLDLDAFGSNFHFYRMERRTGASFLNIIKTSRYFNRLERKINPDVVISTGGHGYWIPKAPLITAFNIPHYIYPESPYFNKISSKKKIYWKIKKHFDLYFYRQSDAIIVQTDDVNKRLKKLLKNVEVHTVSNTINGVFSDSISQEKKLPPKVDGEVRLLTISSNYGHKNLDIILEVVDELLKNKITNVKFVLTLPEDAFTRFNEEKYQQHIINVGPVPIDHCPTLYSECDMMFLPTLLECFSASYVEAMAMGKPILTSDLPFAKTVCRKAAVYFNPMEPVDISNKIINLIQNPEIQENLISEGKKNLKLFNTPKERAKRFLSIGENQINGK</sequence>
<dbReference type="Pfam" id="PF13439">
    <property type="entry name" value="Glyco_transf_4"/>
    <property type="match status" value="1"/>
</dbReference>
<accession>A0A521B343</accession>
<evidence type="ECO:0000259" key="1">
    <source>
        <dbReference type="Pfam" id="PF00534"/>
    </source>
</evidence>
<dbReference type="RefSeq" id="WP_142713037.1">
    <property type="nucleotide sequence ID" value="NZ_FXTH01000002.1"/>
</dbReference>
<keyword evidence="3" id="KW-0808">Transferase</keyword>
<evidence type="ECO:0000313" key="3">
    <source>
        <dbReference type="EMBL" id="SMO41498.1"/>
    </source>
</evidence>
<dbReference type="Pfam" id="PF00534">
    <property type="entry name" value="Glycos_transf_1"/>
    <property type="match status" value="1"/>
</dbReference>
<dbReference type="EMBL" id="FXTH01000002">
    <property type="protein sequence ID" value="SMO41498.1"/>
    <property type="molecule type" value="Genomic_DNA"/>
</dbReference>
<keyword evidence="4" id="KW-1185">Reference proteome</keyword>
<gene>
    <name evidence="3" type="ORF">SAMN06265218_102153</name>
</gene>
<feature type="domain" description="Glycosyl transferase family 1" evidence="1">
    <location>
        <begin position="192"/>
        <end position="348"/>
    </location>
</feature>
<dbReference type="SUPFAM" id="SSF53756">
    <property type="entry name" value="UDP-Glycosyltransferase/glycogen phosphorylase"/>
    <property type="match status" value="1"/>
</dbReference>
<dbReference type="PANTHER" id="PTHR46401">
    <property type="entry name" value="GLYCOSYLTRANSFERASE WBBK-RELATED"/>
    <property type="match status" value="1"/>
</dbReference>
<evidence type="ECO:0000259" key="2">
    <source>
        <dbReference type="Pfam" id="PF13439"/>
    </source>
</evidence>
<organism evidence="3 4">
    <name type="scientific">Fodinibius sediminis</name>
    <dbReference type="NCBI Taxonomy" id="1214077"/>
    <lineage>
        <taxon>Bacteria</taxon>
        <taxon>Pseudomonadati</taxon>
        <taxon>Balneolota</taxon>
        <taxon>Balneolia</taxon>
        <taxon>Balneolales</taxon>
        <taxon>Balneolaceae</taxon>
        <taxon>Fodinibius</taxon>
    </lineage>
</organism>
<proteinExistence type="predicted"/>
<dbReference type="PANTHER" id="PTHR46401:SF8">
    <property type="entry name" value="BLL6006 PROTEIN"/>
    <property type="match status" value="1"/>
</dbReference>
<reference evidence="3 4" key="1">
    <citation type="submission" date="2017-05" db="EMBL/GenBank/DDBJ databases">
        <authorList>
            <person name="Varghese N."/>
            <person name="Submissions S."/>
        </authorList>
    </citation>
    <scope>NUCLEOTIDE SEQUENCE [LARGE SCALE GENOMIC DNA]</scope>
    <source>
        <strain evidence="3 4">DSM 21194</strain>
    </source>
</reference>
<protein>
    <submittedName>
        <fullName evidence="3">Glycosyltransferase involved in cell wall bisynthesis</fullName>
    </submittedName>
</protein>
<dbReference type="CDD" id="cd03801">
    <property type="entry name" value="GT4_PimA-like"/>
    <property type="match status" value="1"/>
</dbReference>
<evidence type="ECO:0000313" key="4">
    <source>
        <dbReference type="Proteomes" id="UP000317593"/>
    </source>
</evidence>
<dbReference type="OrthoDB" id="502646at2"/>
<dbReference type="Proteomes" id="UP000317593">
    <property type="component" value="Unassembled WGS sequence"/>
</dbReference>